<dbReference type="NCBIfam" id="TIGR02284">
    <property type="entry name" value="PA2169 family four-helix-bundle protein"/>
    <property type="match status" value="1"/>
</dbReference>
<reference evidence="2 3" key="1">
    <citation type="submission" date="2019-03" db="EMBL/GenBank/DDBJ databases">
        <title>Flavobacterium TSA-D2 sp. nov., isolated from arctic soil.</title>
        <authorList>
            <person name="Chaudhary D.K."/>
        </authorList>
    </citation>
    <scope>NUCLEOTIDE SEQUENCE [LARGE SCALE GENOMIC DNA]</scope>
    <source>
        <strain evidence="2 3">TSA-D2</strain>
    </source>
</reference>
<dbReference type="SUPFAM" id="SSF47240">
    <property type="entry name" value="Ferritin-like"/>
    <property type="match status" value="1"/>
</dbReference>
<organism evidence="2 3">
    <name type="scientific">Flavobacterium hiemivividum</name>
    <dbReference type="NCBI Taxonomy" id="2541734"/>
    <lineage>
        <taxon>Bacteria</taxon>
        <taxon>Pseudomonadati</taxon>
        <taxon>Bacteroidota</taxon>
        <taxon>Flavobacteriia</taxon>
        <taxon>Flavobacteriales</taxon>
        <taxon>Flavobacteriaceae</taxon>
        <taxon>Flavobacterium</taxon>
    </lineage>
</organism>
<keyword evidence="3" id="KW-1185">Reference proteome</keyword>
<dbReference type="Proteomes" id="UP000294597">
    <property type="component" value="Unassembled WGS sequence"/>
</dbReference>
<evidence type="ECO:0000259" key="1">
    <source>
        <dbReference type="Pfam" id="PF09537"/>
    </source>
</evidence>
<dbReference type="Pfam" id="PF09537">
    <property type="entry name" value="DUF2383"/>
    <property type="match status" value="1"/>
</dbReference>
<dbReference type="InterPro" id="IPR011971">
    <property type="entry name" value="CHP02284"/>
</dbReference>
<dbReference type="AlphaFoldDB" id="A0A4R5CST9"/>
<dbReference type="InterPro" id="IPR012347">
    <property type="entry name" value="Ferritin-like"/>
</dbReference>
<proteinExistence type="predicted"/>
<comment type="caution">
    <text evidence="2">The sequence shown here is derived from an EMBL/GenBank/DDBJ whole genome shotgun (WGS) entry which is preliminary data.</text>
</comment>
<evidence type="ECO:0000313" key="2">
    <source>
        <dbReference type="EMBL" id="TDE02647.1"/>
    </source>
</evidence>
<dbReference type="Gene3D" id="1.20.1260.10">
    <property type="match status" value="1"/>
</dbReference>
<sequence length="149" mass="17785">MDTEKSINLLNSFIIINNARIKRYKNASKEAKQAYLKKVFENFQITSQRCKSELKQEIIKLGGTPAKDRSNQGYFHSIWYYFLNKLIEKDLHDVIYSCVRNETIVIQSYYEAIYNNLECLSIQQQNMLNEQYLRLNVERDKMQSYRSAF</sequence>
<evidence type="ECO:0000313" key="3">
    <source>
        <dbReference type="Proteomes" id="UP000294597"/>
    </source>
</evidence>
<accession>A0A4R5CST9</accession>
<dbReference type="InterPro" id="IPR019052">
    <property type="entry name" value="DUF2383"/>
</dbReference>
<feature type="domain" description="DUF2383" evidence="1">
    <location>
        <begin position="7"/>
        <end position="113"/>
    </location>
</feature>
<dbReference type="RefSeq" id="WP_132112017.1">
    <property type="nucleotide sequence ID" value="NZ_SMFO01000010.1"/>
</dbReference>
<dbReference type="InterPro" id="IPR009078">
    <property type="entry name" value="Ferritin-like_SF"/>
</dbReference>
<gene>
    <name evidence="2" type="ORF">E0F98_12620</name>
</gene>
<protein>
    <submittedName>
        <fullName evidence="2">PA2169 family four-helix-bundle protein</fullName>
    </submittedName>
</protein>
<name>A0A4R5CST9_9FLAO</name>
<dbReference type="EMBL" id="SMFO01000010">
    <property type="protein sequence ID" value="TDE02647.1"/>
    <property type="molecule type" value="Genomic_DNA"/>
</dbReference>